<organism evidence="6 7">
    <name type="scientific">Oceanospirillum sediminis</name>
    <dbReference type="NCBI Taxonomy" id="2760088"/>
    <lineage>
        <taxon>Bacteria</taxon>
        <taxon>Pseudomonadati</taxon>
        <taxon>Pseudomonadota</taxon>
        <taxon>Gammaproteobacteria</taxon>
        <taxon>Oceanospirillales</taxon>
        <taxon>Oceanospirillaceae</taxon>
        <taxon>Oceanospirillum</taxon>
    </lineage>
</organism>
<evidence type="ECO:0000256" key="2">
    <source>
        <dbReference type="ARBA" id="ARBA00022741"/>
    </source>
</evidence>
<dbReference type="InterPro" id="IPR003593">
    <property type="entry name" value="AAA+_ATPase"/>
</dbReference>
<dbReference type="GO" id="GO:0016887">
    <property type="term" value="F:ATP hydrolysis activity"/>
    <property type="evidence" value="ECO:0007669"/>
    <property type="project" value="InterPro"/>
</dbReference>
<gene>
    <name evidence="6" type="ORF">H4O21_07210</name>
</gene>
<dbReference type="RefSeq" id="WP_182808184.1">
    <property type="nucleotide sequence ID" value="NZ_JACJFM010000007.1"/>
</dbReference>
<dbReference type="Gene3D" id="1.10.8.60">
    <property type="match status" value="1"/>
</dbReference>
<evidence type="ECO:0000256" key="4">
    <source>
        <dbReference type="SAM" id="MobiDB-lite"/>
    </source>
</evidence>
<keyword evidence="2" id="KW-0547">Nucleotide-binding</keyword>
<dbReference type="CDD" id="cd19481">
    <property type="entry name" value="RecA-like_protease"/>
    <property type="match status" value="1"/>
</dbReference>
<protein>
    <submittedName>
        <fullName evidence="6">ATP-binding protein</fullName>
    </submittedName>
</protein>
<evidence type="ECO:0000313" key="7">
    <source>
        <dbReference type="Proteomes" id="UP000565262"/>
    </source>
</evidence>
<dbReference type="AlphaFoldDB" id="A0A839INY1"/>
<dbReference type="Pfam" id="PF00004">
    <property type="entry name" value="AAA"/>
    <property type="match status" value="1"/>
</dbReference>
<feature type="region of interest" description="Disordered" evidence="4">
    <location>
        <begin position="321"/>
        <end position="341"/>
    </location>
</feature>
<evidence type="ECO:0000313" key="6">
    <source>
        <dbReference type="EMBL" id="MBB1486394.1"/>
    </source>
</evidence>
<comment type="caution">
    <text evidence="6">The sequence shown here is derived from an EMBL/GenBank/DDBJ whole genome shotgun (WGS) entry which is preliminary data.</text>
</comment>
<dbReference type="SMART" id="SM00382">
    <property type="entry name" value="AAA"/>
    <property type="match status" value="1"/>
</dbReference>
<dbReference type="Gene3D" id="3.40.50.300">
    <property type="entry name" value="P-loop containing nucleotide triphosphate hydrolases"/>
    <property type="match status" value="1"/>
</dbReference>
<evidence type="ECO:0000256" key="1">
    <source>
        <dbReference type="ARBA" id="ARBA00006914"/>
    </source>
</evidence>
<feature type="domain" description="AAA+ ATPase" evidence="5">
    <location>
        <begin position="120"/>
        <end position="252"/>
    </location>
</feature>
<evidence type="ECO:0000256" key="3">
    <source>
        <dbReference type="ARBA" id="ARBA00022840"/>
    </source>
</evidence>
<accession>A0A839INY1</accession>
<proteinExistence type="inferred from homology"/>
<dbReference type="EMBL" id="JACJFM010000007">
    <property type="protein sequence ID" value="MBB1486394.1"/>
    <property type="molecule type" value="Genomic_DNA"/>
</dbReference>
<keyword evidence="7" id="KW-1185">Reference proteome</keyword>
<dbReference type="InterPro" id="IPR050221">
    <property type="entry name" value="26S_Proteasome_ATPase"/>
</dbReference>
<evidence type="ECO:0000259" key="5">
    <source>
        <dbReference type="SMART" id="SM00382"/>
    </source>
</evidence>
<dbReference type="GO" id="GO:0005524">
    <property type="term" value="F:ATP binding"/>
    <property type="evidence" value="ECO:0007669"/>
    <property type="project" value="UniProtKB-KW"/>
</dbReference>
<reference evidence="6 7" key="1">
    <citation type="submission" date="2020-08" db="EMBL/GenBank/DDBJ databases">
        <title>Oceanospirillum sp. nov. isolated from marine sediment.</title>
        <authorList>
            <person name="Ji X."/>
        </authorList>
    </citation>
    <scope>NUCLEOTIDE SEQUENCE [LARGE SCALE GENOMIC DNA]</scope>
    <source>
        <strain evidence="6 7">D5</strain>
    </source>
</reference>
<keyword evidence="3 6" id="KW-0067">ATP-binding</keyword>
<dbReference type="InterPro" id="IPR027417">
    <property type="entry name" value="P-loop_NTPase"/>
</dbReference>
<dbReference type="InterPro" id="IPR003959">
    <property type="entry name" value="ATPase_AAA_core"/>
</dbReference>
<comment type="similarity">
    <text evidence="1">Belongs to the AAA ATPase family.</text>
</comment>
<dbReference type="SUPFAM" id="SSF52540">
    <property type="entry name" value="P-loop containing nucleoside triphosphate hydrolases"/>
    <property type="match status" value="1"/>
</dbReference>
<feature type="region of interest" description="Disordered" evidence="4">
    <location>
        <begin position="1"/>
        <end position="26"/>
    </location>
</feature>
<sequence>MLNKKHPPDHQTSRNKRHSAEQSDSGLHTVLQLENSLDDALLMKSPLRIQEEYLHRFTTATPFQPERCESFPARRVTTSLSWQDIVLPDKVMDQVLEIQDWIQHGAVLLNDWGMADRIRPGYRALFYGPPGTGKTLTACLLGNATGRDVYKVDLSLIVSKYIGETEKNLEKVFSLAMDKDWILFFDEADALFGKRVEAAGANDQFANQNVAYLLQRIEQFNGIVILASNLKDNLDEAFNRRFESMIYFPLPSTEQRLSLWQQGFSARCRLEPEVDLSHIATEHVLSGAEIINVIRYASLKAICRHSDLILEQDLQEGIQREQQKAAGIPSQREQQRAAIFS</sequence>
<dbReference type="PANTHER" id="PTHR23073">
    <property type="entry name" value="26S PROTEASOME REGULATORY SUBUNIT"/>
    <property type="match status" value="1"/>
</dbReference>
<name>A0A839INY1_9GAMM</name>
<dbReference type="Proteomes" id="UP000565262">
    <property type="component" value="Unassembled WGS sequence"/>
</dbReference>
<feature type="compositionally biased region" description="Basic and acidic residues" evidence="4">
    <location>
        <begin position="1"/>
        <end position="12"/>
    </location>
</feature>